<accession>A0ABS9SQW9</accession>
<comment type="caution">
    <text evidence="1">The sequence shown here is derived from an EMBL/GenBank/DDBJ whole genome shotgun (WGS) entry which is preliminary data.</text>
</comment>
<reference evidence="1 2" key="1">
    <citation type="submission" date="2022-02" db="EMBL/GenBank/DDBJ databases">
        <authorList>
            <person name="Min J."/>
        </authorList>
    </citation>
    <scope>NUCLEOTIDE SEQUENCE [LARGE SCALE GENOMIC DNA]</scope>
    <source>
        <strain evidence="1 2">GR10-1</strain>
    </source>
</reference>
<name>A0ABS9SQW9_9BACT</name>
<gene>
    <name evidence="1" type="ORF">MKP09_22645</name>
</gene>
<keyword evidence="2" id="KW-1185">Reference proteome</keyword>
<dbReference type="RefSeq" id="WP_240832741.1">
    <property type="nucleotide sequence ID" value="NZ_JAKWBL010000004.1"/>
</dbReference>
<sequence length="231" mass="27216">MSSKNALFVVGRNKNYTIPPAKAQQLIQQSSKQDFSKYVSLELIHLEKNYSVEQLPVPRYALNEIYYFNDKYITVNNRYNKYITDTIAYYLNVVEDDKIVRSYFPFINLPKLWPFYESVDIAIDNTQSDTTLYITRQFDNTVYALNPDSLYTRYPFVFPADKTMPASFQSTLFKNNIDFNTAKNKNNKVISSFYNVLKHQHILFSPPIRFLMKGKIFFSTLSIKNFMILVR</sequence>
<dbReference type="Proteomes" id="UP001202248">
    <property type="component" value="Unassembled WGS sequence"/>
</dbReference>
<evidence type="ECO:0000313" key="2">
    <source>
        <dbReference type="Proteomes" id="UP001202248"/>
    </source>
</evidence>
<proteinExistence type="predicted"/>
<evidence type="ECO:0008006" key="3">
    <source>
        <dbReference type="Google" id="ProtNLM"/>
    </source>
</evidence>
<evidence type="ECO:0000313" key="1">
    <source>
        <dbReference type="EMBL" id="MCH5600514.1"/>
    </source>
</evidence>
<organism evidence="1 2">
    <name type="scientific">Niabella ginsengisoli</name>
    <dbReference type="NCBI Taxonomy" id="522298"/>
    <lineage>
        <taxon>Bacteria</taxon>
        <taxon>Pseudomonadati</taxon>
        <taxon>Bacteroidota</taxon>
        <taxon>Chitinophagia</taxon>
        <taxon>Chitinophagales</taxon>
        <taxon>Chitinophagaceae</taxon>
        <taxon>Niabella</taxon>
    </lineage>
</organism>
<dbReference type="EMBL" id="JAKWBL010000004">
    <property type="protein sequence ID" value="MCH5600514.1"/>
    <property type="molecule type" value="Genomic_DNA"/>
</dbReference>
<protein>
    <recommendedName>
        <fullName evidence="3">DUF3857 domain-containing protein</fullName>
    </recommendedName>
</protein>